<feature type="region of interest" description="Disordered" evidence="7">
    <location>
        <begin position="146"/>
        <end position="166"/>
    </location>
</feature>
<sequence length="620" mass="66845">MYKPDVVLGSDGGGYYGVALVDDLLEGSDAHGGAPEVVDLGSVLLGLLLGGAEALLRGDELLLHEEVVLDPLELEEAEAALGERRDVGEARRRLGPLLPALLAADAGRRGRRLELLVLLVAVAARLVAVARGAALLAHAARRALPHGRRRGNMESTPTADASSSGGGGGANVLLLPFPGAQGHTNPMLQFGRRLAYHGLCPTLVSNHYVLSTTPPPGDPFRVAAISDGFDSGGSASSPNITQYMSRLEAVGSETLRELLLSEARAGRPVRVLVYDPLLAWALRVARAAGVPAAAFFSQPCAVNIVYGELCAGRLALPVADGRALLARGALSVELEPEDVPPFVALPELHPEFCNMSIGQFEGLEDVDDVLVNSFDDIEPKEVEYMESTWRAKMIGPAVPSFYLDDHRSPSDKFYGFNYLSGGESCMDWLEKQSANSVVFVSYGTFSEYEAPRLEELGNGLCNSGKPFLWVVRSSEAHKLSEKLKAKCEEKGLIVSWCPQLEVLAHKSIGCFVTHCGWNSTLEAVACGVPLVGIPHWADQPTIAKYVQSVWCMGVRAQPGENGWIKRDEVNRCINEVMDGKKKDEYKRNVVNWMQKAKKAMQEGGSSDKNIARFVAKYSST</sequence>
<evidence type="ECO:0000256" key="6">
    <source>
        <dbReference type="ARBA" id="ARBA00077935"/>
    </source>
</evidence>
<name>A0AAD8T7U6_LOLMU</name>
<proteinExistence type="inferred from homology"/>
<evidence type="ECO:0000256" key="2">
    <source>
        <dbReference type="ARBA" id="ARBA00022575"/>
    </source>
</evidence>
<dbReference type="GO" id="GO:0098754">
    <property type="term" value="P:detoxification"/>
    <property type="evidence" value="ECO:0007669"/>
    <property type="project" value="TreeGrafter"/>
</dbReference>
<organism evidence="8 9">
    <name type="scientific">Lolium multiflorum</name>
    <name type="common">Italian ryegrass</name>
    <name type="synonym">Lolium perenne subsp. multiflorum</name>
    <dbReference type="NCBI Taxonomy" id="4521"/>
    <lineage>
        <taxon>Eukaryota</taxon>
        <taxon>Viridiplantae</taxon>
        <taxon>Streptophyta</taxon>
        <taxon>Embryophyta</taxon>
        <taxon>Tracheophyta</taxon>
        <taxon>Spermatophyta</taxon>
        <taxon>Magnoliopsida</taxon>
        <taxon>Liliopsida</taxon>
        <taxon>Poales</taxon>
        <taxon>Poaceae</taxon>
        <taxon>BOP clade</taxon>
        <taxon>Pooideae</taxon>
        <taxon>Poodae</taxon>
        <taxon>Poeae</taxon>
        <taxon>Poeae Chloroplast Group 2 (Poeae type)</taxon>
        <taxon>Loliodinae</taxon>
        <taxon>Loliinae</taxon>
        <taxon>Lolium</taxon>
    </lineage>
</organism>
<evidence type="ECO:0000256" key="4">
    <source>
        <dbReference type="ARBA" id="ARBA00022679"/>
    </source>
</evidence>
<protein>
    <recommendedName>
        <fullName evidence="6">Deoxynivalenol-UDP-glucosyltransferase</fullName>
    </recommendedName>
</protein>
<gene>
    <name evidence="8" type="ORF">QYE76_038583</name>
</gene>
<evidence type="ECO:0000256" key="1">
    <source>
        <dbReference type="ARBA" id="ARBA00009995"/>
    </source>
</evidence>
<keyword evidence="2" id="KW-0216">Detoxification</keyword>
<evidence type="ECO:0000313" key="9">
    <source>
        <dbReference type="Proteomes" id="UP001231189"/>
    </source>
</evidence>
<reference evidence="8" key="1">
    <citation type="submission" date="2023-07" db="EMBL/GenBank/DDBJ databases">
        <title>A chromosome-level genome assembly of Lolium multiflorum.</title>
        <authorList>
            <person name="Chen Y."/>
            <person name="Copetti D."/>
            <person name="Kolliker R."/>
            <person name="Studer B."/>
        </authorList>
    </citation>
    <scope>NUCLEOTIDE SEQUENCE</scope>
    <source>
        <strain evidence="8">02402/16</strain>
        <tissue evidence="8">Leaf</tissue>
    </source>
</reference>
<dbReference type="AlphaFoldDB" id="A0AAD8T7U6"/>
<comment type="function">
    <text evidence="5">Involved in the detoxification of the Fusarium mycotoxin deoxynivalenol by the transfer of glucose from UDP-D-glucose to the hydroxyl group at C-3, forming deoxynivalenol-3-O-beta-D-glucoside.</text>
</comment>
<comment type="caution">
    <text evidence="8">The sequence shown here is derived from an EMBL/GenBank/DDBJ whole genome shotgun (WGS) entry which is preliminary data.</text>
</comment>
<dbReference type="InterPro" id="IPR002213">
    <property type="entry name" value="UDP_glucos_trans"/>
</dbReference>
<dbReference type="FunFam" id="3.40.50.2000:FF:000237">
    <property type="entry name" value="Glycosyltransferase"/>
    <property type="match status" value="1"/>
</dbReference>
<dbReference type="Proteomes" id="UP001231189">
    <property type="component" value="Unassembled WGS sequence"/>
</dbReference>
<dbReference type="SUPFAM" id="SSF53756">
    <property type="entry name" value="UDP-Glycosyltransferase/glycogen phosphorylase"/>
    <property type="match status" value="1"/>
</dbReference>
<evidence type="ECO:0000256" key="7">
    <source>
        <dbReference type="SAM" id="MobiDB-lite"/>
    </source>
</evidence>
<evidence type="ECO:0000256" key="3">
    <source>
        <dbReference type="ARBA" id="ARBA00022676"/>
    </source>
</evidence>
<comment type="similarity">
    <text evidence="1">Belongs to the UDP-glycosyltransferase family.</text>
</comment>
<dbReference type="FunFam" id="3.40.50.2000:FF:000057">
    <property type="entry name" value="Glycosyltransferase"/>
    <property type="match status" value="1"/>
</dbReference>
<evidence type="ECO:0000313" key="8">
    <source>
        <dbReference type="EMBL" id="KAK1677735.1"/>
    </source>
</evidence>
<dbReference type="EMBL" id="JAUUTY010000002">
    <property type="protein sequence ID" value="KAK1677735.1"/>
    <property type="molecule type" value="Genomic_DNA"/>
</dbReference>
<dbReference type="PANTHER" id="PTHR11926">
    <property type="entry name" value="GLUCOSYL/GLUCURONOSYL TRANSFERASES"/>
    <property type="match status" value="1"/>
</dbReference>
<dbReference type="Pfam" id="PF00201">
    <property type="entry name" value="UDPGT"/>
    <property type="match status" value="1"/>
</dbReference>
<dbReference type="PANTHER" id="PTHR11926:SF732">
    <property type="entry name" value="UDP-GLYCOSYLTRANSFERASE 79"/>
    <property type="match status" value="1"/>
</dbReference>
<dbReference type="Gene3D" id="3.40.50.2000">
    <property type="entry name" value="Glycogen Phosphorylase B"/>
    <property type="match status" value="2"/>
</dbReference>
<dbReference type="InterPro" id="IPR035595">
    <property type="entry name" value="UDP_glycos_trans_CS"/>
</dbReference>
<dbReference type="GO" id="GO:0080044">
    <property type="term" value="F:quercetin 7-O-glucosyltransferase activity"/>
    <property type="evidence" value="ECO:0007669"/>
    <property type="project" value="TreeGrafter"/>
</dbReference>
<evidence type="ECO:0000256" key="5">
    <source>
        <dbReference type="ARBA" id="ARBA00058521"/>
    </source>
</evidence>
<dbReference type="CDD" id="cd03784">
    <property type="entry name" value="GT1_Gtf-like"/>
    <property type="match status" value="1"/>
</dbReference>
<keyword evidence="9" id="KW-1185">Reference proteome</keyword>
<keyword evidence="3" id="KW-0328">Glycosyltransferase</keyword>
<dbReference type="PROSITE" id="PS00375">
    <property type="entry name" value="UDPGT"/>
    <property type="match status" value="1"/>
</dbReference>
<accession>A0AAD8T7U6</accession>
<keyword evidence="4" id="KW-0808">Transferase</keyword>
<dbReference type="GO" id="GO:0080043">
    <property type="term" value="F:quercetin 3-O-glucosyltransferase activity"/>
    <property type="evidence" value="ECO:0007669"/>
    <property type="project" value="TreeGrafter"/>
</dbReference>